<accession>A0AAV6UCS6</accession>
<dbReference type="AlphaFoldDB" id="A0AAV6UCS6"/>
<dbReference type="EMBL" id="JAFNEN010000509">
    <property type="protein sequence ID" value="KAG8181528.1"/>
    <property type="molecule type" value="Genomic_DNA"/>
</dbReference>
<evidence type="ECO:0000313" key="2">
    <source>
        <dbReference type="EMBL" id="KAG8181528.1"/>
    </source>
</evidence>
<name>A0AAV6UCS6_9ARAC</name>
<proteinExistence type="predicted"/>
<feature type="region of interest" description="Disordered" evidence="1">
    <location>
        <begin position="1"/>
        <end position="36"/>
    </location>
</feature>
<organism evidence="2 3">
    <name type="scientific">Oedothorax gibbosus</name>
    <dbReference type="NCBI Taxonomy" id="931172"/>
    <lineage>
        <taxon>Eukaryota</taxon>
        <taxon>Metazoa</taxon>
        <taxon>Ecdysozoa</taxon>
        <taxon>Arthropoda</taxon>
        <taxon>Chelicerata</taxon>
        <taxon>Arachnida</taxon>
        <taxon>Araneae</taxon>
        <taxon>Araneomorphae</taxon>
        <taxon>Entelegynae</taxon>
        <taxon>Araneoidea</taxon>
        <taxon>Linyphiidae</taxon>
        <taxon>Erigoninae</taxon>
        <taxon>Oedothorax</taxon>
    </lineage>
</organism>
<gene>
    <name evidence="2" type="ORF">JTE90_014256</name>
</gene>
<dbReference type="Proteomes" id="UP000827092">
    <property type="component" value="Unassembled WGS sequence"/>
</dbReference>
<keyword evidence="3" id="KW-1185">Reference proteome</keyword>
<comment type="caution">
    <text evidence="2">The sequence shown here is derived from an EMBL/GenBank/DDBJ whole genome shotgun (WGS) entry which is preliminary data.</text>
</comment>
<evidence type="ECO:0000313" key="3">
    <source>
        <dbReference type="Proteomes" id="UP000827092"/>
    </source>
</evidence>
<feature type="compositionally biased region" description="Polar residues" evidence="1">
    <location>
        <begin position="20"/>
        <end position="36"/>
    </location>
</feature>
<protein>
    <submittedName>
        <fullName evidence="2">Uncharacterized protein</fullName>
    </submittedName>
</protein>
<sequence length="75" mass="8874">MQSRLKSQRWMSPHIRERTMQNNTGLPQNSSPISTQIYPPEILRGTEQLLQSVRKGMGNYRARKTINRSEKKRNY</sequence>
<reference evidence="2 3" key="1">
    <citation type="journal article" date="2022" name="Nat. Ecol. Evol.">
        <title>A masculinizing supergene underlies an exaggerated male reproductive morph in a spider.</title>
        <authorList>
            <person name="Hendrickx F."/>
            <person name="De Corte Z."/>
            <person name="Sonet G."/>
            <person name="Van Belleghem S.M."/>
            <person name="Kostlbacher S."/>
            <person name="Vangestel C."/>
        </authorList>
    </citation>
    <scope>NUCLEOTIDE SEQUENCE [LARGE SCALE GENOMIC DNA]</scope>
    <source>
        <strain evidence="2">W744_W776</strain>
    </source>
</reference>
<evidence type="ECO:0000256" key="1">
    <source>
        <dbReference type="SAM" id="MobiDB-lite"/>
    </source>
</evidence>